<dbReference type="Proteomes" id="UP000031408">
    <property type="component" value="Unassembled WGS sequence"/>
</dbReference>
<evidence type="ECO:0000256" key="1">
    <source>
        <dbReference type="ARBA" id="ARBA00007734"/>
    </source>
</evidence>
<reference evidence="4 5" key="1">
    <citation type="submission" date="2014-11" db="EMBL/GenBank/DDBJ databases">
        <title>Genome sequence of Flavihumibacter solisilvae 3-3.</title>
        <authorList>
            <person name="Zhou G."/>
            <person name="Li M."/>
            <person name="Wang G."/>
        </authorList>
    </citation>
    <scope>NUCLEOTIDE SEQUENCE [LARGE SCALE GENOMIC DNA]</scope>
    <source>
        <strain evidence="4 5">3-3</strain>
    </source>
</reference>
<dbReference type="SUPFAM" id="SSF53955">
    <property type="entry name" value="Lysozyme-like"/>
    <property type="match status" value="1"/>
</dbReference>
<evidence type="ECO:0000313" key="5">
    <source>
        <dbReference type="Proteomes" id="UP000031408"/>
    </source>
</evidence>
<keyword evidence="2" id="KW-0732">Signal</keyword>
<evidence type="ECO:0000256" key="2">
    <source>
        <dbReference type="SAM" id="SignalP"/>
    </source>
</evidence>
<dbReference type="InterPro" id="IPR023346">
    <property type="entry name" value="Lysozyme-like_dom_sf"/>
</dbReference>
<organism evidence="4 5">
    <name type="scientific">Flavihumibacter solisilvae</name>
    <dbReference type="NCBI Taxonomy" id="1349421"/>
    <lineage>
        <taxon>Bacteria</taxon>
        <taxon>Pseudomonadati</taxon>
        <taxon>Bacteroidota</taxon>
        <taxon>Chitinophagia</taxon>
        <taxon>Chitinophagales</taxon>
        <taxon>Chitinophagaceae</taxon>
        <taxon>Flavihumibacter</taxon>
    </lineage>
</organism>
<dbReference type="Gene3D" id="1.10.530.10">
    <property type="match status" value="1"/>
</dbReference>
<name>A0A0C1KYR7_9BACT</name>
<feature type="signal peptide" evidence="2">
    <location>
        <begin position="1"/>
        <end position="20"/>
    </location>
</feature>
<evidence type="ECO:0000313" key="4">
    <source>
        <dbReference type="EMBL" id="KIC92847.1"/>
    </source>
</evidence>
<sequence length="356" mass="39260">MKKLSLLGILLLGSIGFSVASENISFVTLPAIIKDTVGESNAAVTSGSVEIETPARIDNLFDTDAASGTATPRLNPRAASFVSDYVDTYSKSLNSMKGWALPYFNMMDAVFVKHGLPRELKYLAVIESKLKAGAVSWAGAVGPWQFMRATAIKLGLKVNKSVDERRHYVKSTNAAARYLKDLYAIYGDWLLVIAAYNAGPGTVQKAIAKSGSRNFWDLQYYLPAETRMHVKKFIGTHYVFEGQGGLTTLTKAETTAHYGPYMYTLNRKITPEEQEVATTQQVSGKYQSAIIAKHIAMDISDFNRFNPEFDKVMARSTSYEMKLPANKMESFNASKYAILQESVQLMLTTTAAMNGK</sequence>
<dbReference type="PANTHER" id="PTHR37423">
    <property type="entry name" value="SOLUBLE LYTIC MUREIN TRANSGLYCOSYLASE-RELATED"/>
    <property type="match status" value="1"/>
</dbReference>
<feature type="chain" id="PRO_5002135040" description="Transglycosylase SLT domain-containing protein" evidence="2">
    <location>
        <begin position="21"/>
        <end position="356"/>
    </location>
</feature>
<feature type="domain" description="Transglycosylase SLT" evidence="3">
    <location>
        <begin position="116"/>
        <end position="217"/>
    </location>
</feature>
<dbReference type="CDD" id="cd16894">
    <property type="entry name" value="MltD-like"/>
    <property type="match status" value="1"/>
</dbReference>
<protein>
    <recommendedName>
        <fullName evidence="3">Transglycosylase SLT domain-containing protein</fullName>
    </recommendedName>
</protein>
<dbReference type="AlphaFoldDB" id="A0A0C1KYR7"/>
<dbReference type="OrthoDB" id="9815002at2"/>
<accession>A0A0C1KYR7</accession>
<comment type="caution">
    <text evidence="4">The sequence shown here is derived from an EMBL/GenBank/DDBJ whole genome shotgun (WGS) entry which is preliminary data.</text>
</comment>
<dbReference type="STRING" id="1349421.OI18_20735"/>
<dbReference type="InterPro" id="IPR008258">
    <property type="entry name" value="Transglycosylase_SLT_dom_1"/>
</dbReference>
<comment type="similarity">
    <text evidence="1">Belongs to the transglycosylase Slt family.</text>
</comment>
<keyword evidence="5" id="KW-1185">Reference proteome</keyword>
<gene>
    <name evidence="4" type="ORF">OI18_20735</name>
</gene>
<dbReference type="Pfam" id="PF01464">
    <property type="entry name" value="SLT"/>
    <property type="match status" value="1"/>
</dbReference>
<dbReference type="PANTHER" id="PTHR37423:SF2">
    <property type="entry name" value="MEMBRANE-BOUND LYTIC MUREIN TRANSGLYCOSYLASE C"/>
    <property type="match status" value="1"/>
</dbReference>
<dbReference type="RefSeq" id="WP_039143527.1">
    <property type="nucleotide sequence ID" value="NZ_JSVC01000027.1"/>
</dbReference>
<dbReference type="EMBL" id="JSVC01000027">
    <property type="protein sequence ID" value="KIC92847.1"/>
    <property type="molecule type" value="Genomic_DNA"/>
</dbReference>
<proteinExistence type="inferred from homology"/>
<evidence type="ECO:0000259" key="3">
    <source>
        <dbReference type="Pfam" id="PF01464"/>
    </source>
</evidence>